<evidence type="ECO:0000256" key="3">
    <source>
        <dbReference type="ARBA" id="ARBA00023274"/>
    </source>
</evidence>
<dbReference type="SUPFAM" id="SSF160369">
    <property type="entry name" value="Ribosomal protein L10-like"/>
    <property type="match status" value="1"/>
</dbReference>
<dbReference type="InterPro" id="IPR001790">
    <property type="entry name" value="Ribosomal_uL10"/>
</dbReference>
<dbReference type="Gene3D" id="3.30.70.1730">
    <property type="match status" value="1"/>
</dbReference>
<keyword evidence="5" id="KW-1185">Reference proteome</keyword>
<dbReference type="PANTHER" id="PTHR11560">
    <property type="entry name" value="39S RIBOSOMAL PROTEIN L10, MITOCHONDRIAL"/>
    <property type="match status" value="1"/>
</dbReference>
<dbReference type="GO" id="GO:0005840">
    <property type="term" value="C:ribosome"/>
    <property type="evidence" value="ECO:0007669"/>
    <property type="project" value="UniProtKB-KW"/>
</dbReference>
<dbReference type="GO" id="GO:1990904">
    <property type="term" value="C:ribonucleoprotein complex"/>
    <property type="evidence" value="ECO:0007669"/>
    <property type="project" value="UniProtKB-KW"/>
</dbReference>
<evidence type="ECO:0000313" key="5">
    <source>
        <dbReference type="Proteomes" id="UP000095009"/>
    </source>
</evidence>
<sequence length="246" mass="26974">MFRLQISRLNTAFIGAFGTTSSRLARFNSTTAAGVVEAVHRDTLKAVDSRKTYLVDRYSHLLQNSPILLILHHNNLPMADNQKIRSELAPLGVTLSIVKSSLFKVALRGEGHTDPASKSANEEFKKVTHPLSPLLVGPTAIISVPEMNPETVKKVTAIIERSKDRLVLMGARVESEVMTKAQIDQFKNLPTLDALRSQLVGVLSILGGAGLVQTLESVGQNLFLTLQSRAKDMEPKENPTEEVEQK</sequence>
<dbReference type="Pfam" id="PF00466">
    <property type="entry name" value="Ribosomal_L10"/>
    <property type="match status" value="1"/>
</dbReference>
<dbReference type="CDD" id="cd05797">
    <property type="entry name" value="Ribosomal_L10"/>
    <property type="match status" value="1"/>
</dbReference>
<proteinExistence type="inferred from homology"/>
<evidence type="ECO:0000313" key="4">
    <source>
        <dbReference type="EMBL" id="ODQ65862.1"/>
    </source>
</evidence>
<dbReference type="STRING" id="857566.A0A1E3PLP4"/>
<accession>A0A1E3PLP4</accession>
<dbReference type="Proteomes" id="UP000095009">
    <property type="component" value="Unassembled WGS sequence"/>
</dbReference>
<dbReference type="AlphaFoldDB" id="A0A1E3PLP4"/>
<keyword evidence="2 4" id="KW-0689">Ribosomal protein</keyword>
<gene>
    <name evidence="4" type="ORF">NADFUDRAFT_82808</name>
</gene>
<reference evidence="4 5" key="1">
    <citation type="journal article" date="2016" name="Proc. Natl. Acad. Sci. U.S.A.">
        <title>Comparative genomics of biotechnologically important yeasts.</title>
        <authorList>
            <person name="Riley R."/>
            <person name="Haridas S."/>
            <person name="Wolfe K.H."/>
            <person name="Lopes M.R."/>
            <person name="Hittinger C.T."/>
            <person name="Goeker M."/>
            <person name="Salamov A.A."/>
            <person name="Wisecaver J.H."/>
            <person name="Long T.M."/>
            <person name="Calvey C.H."/>
            <person name="Aerts A.L."/>
            <person name="Barry K.W."/>
            <person name="Choi C."/>
            <person name="Clum A."/>
            <person name="Coughlan A.Y."/>
            <person name="Deshpande S."/>
            <person name="Douglass A.P."/>
            <person name="Hanson S.J."/>
            <person name="Klenk H.-P."/>
            <person name="LaButti K.M."/>
            <person name="Lapidus A."/>
            <person name="Lindquist E.A."/>
            <person name="Lipzen A.M."/>
            <person name="Meier-Kolthoff J.P."/>
            <person name="Ohm R.A."/>
            <person name="Otillar R.P."/>
            <person name="Pangilinan J.L."/>
            <person name="Peng Y."/>
            <person name="Rokas A."/>
            <person name="Rosa C.A."/>
            <person name="Scheuner C."/>
            <person name="Sibirny A.A."/>
            <person name="Slot J.C."/>
            <person name="Stielow J.B."/>
            <person name="Sun H."/>
            <person name="Kurtzman C.P."/>
            <person name="Blackwell M."/>
            <person name="Grigoriev I.V."/>
            <person name="Jeffries T.W."/>
        </authorList>
    </citation>
    <scope>NUCLEOTIDE SEQUENCE [LARGE SCALE GENOMIC DNA]</scope>
    <source>
        <strain evidence="4 5">DSM 6958</strain>
    </source>
</reference>
<dbReference type="InterPro" id="IPR047865">
    <property type="entry name" value="Ribosomal_uL10_bac_type"/>
</dbReference>
<protein>
    <submittedName>
        <fullName evidence="4">Mitochondrial ribosomal protein of the large subunit</fullName>
    </submittedName>
</protein>
<name>A0A1E3PLP4_9ASCO</name>
<dbReference type="EMBL" id="KV454409">
    <property type="protein sequence ID" value="ODQ65862.1"/>
    <property type="molecule type" value="Genomic_DNA"/>
</dbReference>
<dbReference type="OrthoDB" id="360689at2759"/>
<evidence type="ECO:0000256" key="2">
    <source>
        <dbReference type="ARBA" id="ARBA00022980"/>
    </source>
</evidence>
<evidence type="ECO:0000256" key="1">
    <source>
        <dbReference type="ARBA" id="ARBA00008889"/>
    </source>
</evidence>
<comment type="similarity">
    <text evidence="1">Belongs to the universal ribosomal protein uL10 family.</text>
</comment>
<dbReference type="InterPro" id="IPR043141">
    <property type="entry name" value="Ribosomal_uL10-like_sf"/>
</dbReference>
<organism evidence="4 5">
    <name type="scientific">Nadsonia fulvescens var. elongata DSM 6958</name>
    <dbReference type="NCBI Taxonomy" id="857566"/>
    <lineage>
        <taxon>Eukaryota</taxon>
        <taxon>Fungi</taxon>
        <taxon>Dikarya</taxon>
        <taxon>Ascomycota</taxon>
        <taxon>Saccharomycotina</taxon>
        <taxon>Dipodascomycetes</taxon>
        <taxon>Dipodascales</taxon>
        <taxon>Dipodascales incertae sedis</taxon>
        <taxon>Nadsonia</taxon>
    </lineage>
</organism>
<keyword evidence="3" id="KW-0687">Ribonucleoprotein</keyword>